<dbReference type="RefSeq" id="WP_349182941.1">
    <property type="nucleotide sequence ID" value="NZ_JBBNGS010000015.1"/>
</dbReference>
<keyword evidence="8" id="KW-1185">Reference proteome</keyword>
<evidence type="ECO:0000256" key="2">
    <source>
        <dbReference type="ARBA" id="ARBA00010199"/>
    </source>
</evidence>
<evidence type="ECO:0000313" key="7">
    <source>
        <dbReference type="EMBL" id="MEQ2638279.1"/>
    </source>
</evidence>
<gene>
    <name evidence="7" type="ORF">AAAT05_07995</name>
</gene>
<evidence type="ECO:0000256" key="6">
    <source>
        <dbReference type="SAM" id="Phobius"/>
    </source>
</evidence>
<dbReference type="Proteomes" id="UP001478817">
    <property type="component" value="Unassembled WGS sequence"/>
</dbReference>
<evidence type="ECO:0000256" key="1">
    <source>
        <dbReference type="ARBA" id="ARBA00003408"/>
    </source>
</evidence>
<evidence type="ECO:0000256" key="5">
    <source>
        <dbReference type="ARBA" id="ARBA00031636"/>
    </source>
</evidence>
<organism evidence="7 8">
    <name type="scientific">Paratractidigestivibacter faecalis</name>
    <dbReference type="NCBI Taxonomy" id="2292441"/>
    <lineage>
        <taxon>Bacteria</taxon>
        <taxon>Bacillati</taxon>
        <taxon>Actinomycetota</taxon>
        <taxon>Coriobacteriia</taxon>
        <taxon>Coriobacteriales</taxon>
        <taxon>Atopobiaceae</taxon>
        <taxon>Paratractidigestivibacter</taxon>
    </lineage>
</organism>
<keyword evidence="6" id="KW-0812">Transmembrane</keyword>
<dbReference type="Pfam" id="PF01554">
    <property type="entry name" value="MatE"/>
    <property type="match status" value="1"/>
</dbReference>
<keyword evidence="4" id="KW-0813">Transport</keyword>
<sequence length="110" mass="11317">MQDQSAILEGLLWRAVPRFALPVVATSILEQLSSLIDVVMIGHFSGEGGELGMAAVGANTPIMSLVINLFVGIALGANVVIANAVGRARGAPLQELRLRPSASGGEKTAP</sequence>
<accession>A0ABV1IHA0</accession>
<keyword evidence="6" id="KW-1133">Transmembrane helix</keyword>
<name>A0ABV1IHA0_9ACTN</name>
<dbReference type="InterPro" id="IPR002528">
    <property type="entry name" value="MATE_fam"/>
</dbReference>
<keyword evidence="6" id="KW-0472">Membrane</keyword>
<protein>
    <recommendedName>
        <fullName evidence="3">Probable multidrug resistance protein NorM</fullName>
    </recommendedName>
    <alternativeName>
        <fullName evidence="5">Multidrug-efflux transporter</fullName>
    </alternativeName>
</protein>
<dbReference type="InterPro" id="IPR050222">
    <property type="entry name" value="MATE_MdtK"/>
</dbReference>
<comment type="caution">
    <text evidence="7">The sequence shown here is derived from an EMBL/GenBank/DDBJ whole genome shotgun (WGS) entry which is preliminary data.</text>
</comment>
<evidence type="ECO:0000256" key="4">
    <source>
        <dbReference type="ARBA" id="ARBA00022448"/>
    </source>
</evidence>
<proteinExistence type="inferred from homology"/>
<feature type="transmembrane region" description="Helical" evidence="6">
    <location>
        <begin position="62"/>
        <end position="85"/>
    </location>
</feature>
<dbReference type="PANTHER" id="PTHR43298:SF2">
    <property type="entry name" value="FMN_FAD EXPORTER YEEO-RELATED"/>
    <property type="match status" value="1"/>
</dbReference>
<dbReference type="PANTHER" id="PTHR43298">
    <property type="entry name" value="MULTIDRUG RESISTANCE PROTEIN NORM-RELATED"/>
    <property type="match status" value="1"/>
</dbReference>
<comment type="similarity">
    <text evidence="2">Belongs to the multi antimicrobial extrusion (MATE) (TC 2.A.66.1) family.</text>
</comment>
<evidence type="ECO:0000256" key="3">
    <source>
        <dbReference type="ARBA" id="ARBA00020268"/>
    </source>
</evidence>
<reference evidence="7 8" key="1">
    <citation type="submission" date="2024-04" db="EMBL/GenBank/DDBJ databases">
        <title>Human intestinal bacterial collection.</title>
        <authorList>
            <person name="Pauvert C."/>
            <person name="Hitch T.C.A."/>
            <person name="Clavel T."/>
        </authorList>
    </citation>
    <scope>NUCLEOTIDE SEQUENCE [LARGE SCALE GENOMIC DNA]</scope>
    <source>
        <strain evidence="7 8">CLA-AA-H197</strain>
    </source>
</reference>
<evidence type="ECO:0000313" key="8">
    <source>
        <dbReference type="Proteomes" id="UP001478817"/>
    </source>
</evidence>
<dbReference type="EMBL" id="JBBNGS010000015">
    <property type="protein sequence ID" value="MEQ2638279.1"/>
    <property type="molecule type" value="Genomic_DNA"/>
</dbReference>
<comment type="function">
    <text evidence="1">Multidrug efflux pump.</text>
</comment>